<evidence type="ECO:0000313" key="1">
    <source>
        <dbReference type="EMBL" id="CAL1367455.1"/>
    </source>
</evidence>
<dbReference type="AlphaFoldDB" id="A0AAV2D5W2"/>
<protein>
    <submittedName>
        <fullName evidence="1">Uncharacterized protein</fullName>
    </submittedName>
</protein>
<proteinExistence type="predicted"/>
<name>A0AAV2D5W2_9ROSI</name>
<organism evidence="1 2">
    <name type="scientific">Linum trigynum</name>
    <dbReference type="NCBI Taxonomy" id="586398"/>
    <lineage>
        <taxon>Eukaryota</taxon>
        <taxon>Viridiplantae</taxon>
        <taxon>Streptophyta</taxon>
        <taxon>Embryophyta</taxon>
        <taxon>Tracheophyta</taxon>
        <taxon>Spermatophyta</taxon>
        <taxon>Magnoliopsida</taxon>
        <taxon>eudicotyledons</taxon>
        <taxon>Gunneridae</taxon>
        <taxon>Pentapetalae</taxon>
        <taxon>rosids</taxon>
        <taxon>fabids</taxon>
        <taxon>Malpighiales</taxon>
        <taxon>Linaceae</taxon>
        <taxon>Linum</taxon>
    </lineage>
</organism>
<reference evidence="1 2" key="1">
    <citation type="submission" date="2024-04" db="EMBL/GenBank/DDBJ databases">
        <authorList>
            <person name="Fracassetti M."/>
        </authorList>
    </citation>
    <scope>NUCLEOTIDE SEQUENCE [LARGE SCALE GENOMIC DNA]</scope>
</reference>
<evidence type="ECO:0000313" key="2">
    <source>
        <dbReference type="Proteomes" id="UP001497516"/>
    </source>
</evidence>
<sequence length="66" mass="7369">MSLSPEAICSHTFKFSCISWSWESASNLKLENRNSARRLLQTGQCFSVICFRSNGAAAPNFTYSES</sequence>
<keyword evidence="2" id="KW-1185">Reference proteome</keyword>
<dbReference type="Proteomes" id="UP001497516">
    <property type="component" value="Chromosome 2"/>
</dbReference>
<gene>
    <name evidence="1" type="ORF">LTRI10_LOCUS11115</name>
</gene>
<accession>A0AAV2D5W2</accession>
<dbReference type="EMBL" id="OZ034815">
    <property type="protein sequence ID" value="CAL1367455.1"/>
    <property type="molecule type" value="Genomic_DNA"/>
</dbReference>